<dbReference type="InterPro" id="IPR016266">
    <property type="entry name" value="POLE2"/>
</dbReference>
<evidence type="ECO:0000256" key="1">
    <source>
        <dbReference type="ARBA" id="ARBA00004123"/>
    </source>
</evidence>
<keyword evidence="8" id="KW-0239">DNA-directed DNA polymerase</keyword>
<dbReference type="OrthoDB" id="10254730at2759"/>
<keyword evidence="8" id="KW-0808">Transferase</keyword>
<feature type="domain" description="DNA polymerase alpha/delta/epsilon subunit B" evidence="7">
    <location>
        <begin position="322"/>
        <end position="525"/>
    </location>
</feature>
<dbReference type="GO" id="GO:0003887">
    <property type="term" value="F:DNA-directed DNA polymerase activity"/>
    <property type="evidence" value="ECO:0007669"/>
    <property type="project" value="UniProtKB-KW"/>
</dbReference>
<comment type="caution">
    <text evidence="8">The sequence shown here is derived from an EMBL/GenBank/DDBJ whole genome shotgun (WGS) entry which is preliminary data.</text>
</comment>
<evidence type="ECO:0000256" key="2">
    <source>
        <dbReference type="ARBA" id="ARBA00009560"/>
    </source>
</evidence>
<evidence type="ECO:0000259" key="7">
    <source>
        <dbReference type="Pfam" id="PF04042"/>
    </source>
</evidence>
<dbReference type="InterPro" id="IPR007185">
    <property type="entry name" value="DNA_pol_a/d/e_bsu"/>
</dbReference>
<dbReference type="Gene3D" id="3.60.21.60">
    <property type="match status" value="1"/>
</dbReference>
<evidence type="ECO:0000313" key="9">
    <source>
        <dbReference type="Proteomes" id="UP000319731"/>
    </source>
</evidence>
<comment type="function">
    <text evidence="6">Participates in DNA repair and in chromosomal DNA replication.</text>
</comment>
<accession>A0A507CH72</accession>
<gene>
    <name evidence="8" type="primary">SMI873</name>
    <name evidence="8" type="ORF">SmJEL517_g00873</name>
</gene>
<comment type="subcellular location">
    <subcellularLocation>
        <location evidence="1 6">Nucleus</location>
    </subcellularLocation>
</comment>
<organism evidence="8 9">
    <name type="scientific">Synchytrium microbalum</name>
    <dbReference type="NCBI Taxonomy" id="1806994"/>
    <lineage>
        <taxon>Eukaryota</taxon>
        <taxon>Fungi</taxon>
        <taxon>Fungi incertae sedis</taxon>
        <taxon>Chytridiomycota</taxon>
        <taxon>Chytridiomycota incertae sedis</taxon>
        <taxon>Chytridiomycetes</taxon>
        <taxon>Synchytriales</taxon>
        <taxon>Synchytriaceae</taxon>
        <taxon>Synchytrium</taxon>
    </lineage>
</organism>
<keyword evidence="3 6" id="KW-0235">DNA replication</keyword>
<protein>
    <recommendedName>
        <fullName evidence="6">DNA polymerase epsilon subunit</fullName>
    </recommendedName>
    <alternativeName>
        <fullName evidence="6">DNA polymerase II subunit 2</fullName>
    </alternativeName>
</protein>
<dbReference type="AlphaFoldDB" id="A0A507CH72"/>
<dbReference type="PANTHER" id="PTHR12708">
    <property type="entry name" value="DNA POLYMERASE EPSILON SUBUNIT B"/>
    <property type="match status" value="1"/>
</dbReference>
<keyword evidence="9" id="KW-1185">Reference proteome</keyword>
<evidence type="ECO:0000256" key="3">
    <source>
        <dbReference type="ARBA" id="ARBA00022705"/>
    </source>
</evidence>
<dbReference type="PIRSF" id="PIRSF000799">
    <property type="entry name" value="DNA_pol_eps_2"/>
    <property type="match status" value="1"/>
</dbReference>
<dbReference type="PANTHER" id="PTHR12708:SF0">
    <property type="entry name" value="DNA POLYMERASE EPSILON SUBUNIT 2"/>
    <property type="match status" value="1"/>
</dbReference>
<dbReference type="GO" id="GO:0042276">
    <property type="term" value="P:error-prone translesion synthesis"/>
    <property type="evidence" value="ECO:0007669"/>
    <property type="project" value="TreeGrafter"/>
</dbReference>
<evidence type="ECO:0000313" key="8">
    <source>
        <dbReference type="EMBL" id="TPX36903.1"/>
    </source>
</evidence>
<reference evidence="8 9" key="1">
    <citation type="journal article" date="2019" name="Sci. Rep.">
        <title>Comparative genomics of chytrid fungi reveal insights into the obligate biotrophic and pathogenic lifestyle of Synchytrium endobioticum.</title>
        <authorList>
            <person name="van de Vossenberg B.T.L.H."/>
            <person name="Warris S."/>
            <person name="Nguyen H.D.T."/>
            <person name="van Gent-Pelzer M.P.E."/>
            <person name="Joly D.L."/>
            <person name="van de Geest H.C."/>
            <person name="Bonants P.J.M."/>
            <person name="Smith D.S."/>
            <person name="Levesque C.A."/>
            <person name="van der Lee T.A.J."/>
        </authorList>
    </citation>
    <scope>NUCLEOTIDE SEQUENCE [LARGE SCALE GENOMIC DNA]</scope>
    <source>
        <strain evidence="8 9">JEL517</strain>
    </source>
</reference>
<name>A0A507CH72_9FUNG</name>
<evidence type="ECO:0000256" key="4">
    <source>
        <dbReference type="ARBA" id="ARBA00023125"/>
    </source>
</evidence>
<evidence type="ECO:0000256" key="6">
    <source>
        <dbReference type="PIRNR" id="PIRNR000799"/>
    </source>
</evidence>
<dbReference type="GO" id="GO:0003677">
    <property type="term" value="F:DNA binding"/>
    <property type="evidence" value="ECO:0007669"/>
    <property type="project" value="UniProtKB-UniRule"/>
</dbReference>
<sequence>MSSVQQQLYRILTRKHKLAINKDALDYLHGIITQAELGGDDLNEALDYIATSYLQHEGKLTMSFSLQSGGNYGTVVDRARLQTVVENISKKTAAQEQVLLANDAENDGTQQSTQDASAYLQIIDTFQIPKYTYDYDRKSFILASYATKKGSAQTTSLFANADSKALSMRDRFDLIRQRILRNDSFRPPPSASMHRSEYFEITPIKNLSGRAGQRFLLFGMLTQMEEGRHYLEDADAAIELQFAAKVDVTVGLFTYNCFVLAEGIFTEEKKFETHVLGFPPAESRQKSLSSFGSSVDFFGARKETDDAVVISNVEEHLVDVSFVILSDVWLDQPRVLQKLRQLFEGYSQSILPLAFIFMGNFSSKTYAYNTVDAKAYREGFNSLCDIITDYPNIAQQVHFIFVPGPNDPWAGNVLPRPPIPDTFTGRVRARVTNAHFTMNPCRIKYCTQEIILFREDLLNKMRRNVILPPDMRQEDEIRHHLVKTIILQSHLCPLPIHVRPVYWDLDHALRTYPQPDVMVLADSCGTYGISCEGCKCLNPGSFANNGFVFMVYYPATRHCQESKIPSQQ</sequence>
<evidence type="ECO:0000256" key="5">
    <source>
        <dbReference type="ARBA" id="ARBA00023242"/>
    </source>
</evidence>
<dbReference type="GO" id="GO:0008622">
    <property type="term" value="C:epsilon DNA polymerase complex"/>
    <property type="evidence" value="ECO:0007669"/>
    <property type="project" value="UniProtKB-UniRule"/>
</dbReference>
<dbReference type="Proteomes" id="UP000319731">
    <property type="component" value="Unassembled WGS sequence"/>
</dbReference>
<proteinExistence type="inferred from homology"/>
<dbReference type="Pfam" id="PF04042">
    <property type="entry name" value="DNA_pol_E_B"/>
    <property type="match status" value="1"/>
</dbReference>
<comment type="similarity">
    <text evidence="2 6">Belongs to the DNA polymerase epsilon subunit B family.</text>
</comment>
<keyword evidence="4 6" id="KW-0238">DNA-binding</keyword>
<dbReference type="EMBL" id="QEAO01000003">
    <property type="protein sequence ID" value="TPX36903.1"/>
    <property type="molecule type" value="Genomic_DNA"/>
</dbReference>
<dbReference type="GeneID" id="42002098"/>
<dbReference type="GO" id="GO:0006261">
    <property type="term" value="P:DNA-templated DNA replication"/>
    <property type="evidence" value="ECO:0007669"/>
    <property type="project" value="InterPro"/>
</dbReference>
<dbReference type="STRING" id="1806994.A0A507CH72"/>
<dbReference type="RefSeq" id="XP_031026974.1">
    <property type="nucleotide sequence ID" value="XM_031166801.1"/>
</dbReference>
<keyword evidence="8" id="KW-0548">Nucleotidyltransferase</keyword>
<keyword evidence="5 6" id="KW-0539">Nucleus</keyword>